<dbReference type="InterPro" id="IPR027051">
    <property type="entry name" value="XdhC_Rossmann_dom"/>
</dbReference>
<sequence>MDPTDPAAPSGAEWPLHGLADDVRPALARALAEGPTVLATIVALEGGGPRPVGTQMLFGQGFASGFLSGGCIEGDVEIHAQEVLETGRPKRLVYGEGSPWPDIRLLCGARVEILVEHLDSDDAAARDLLTHATQRRPALWFSDGIRRVCAPAGATPVVWPGVFVRRFDPVSRLVVMGGDPTALALASLGAQAGFETTLVRPKGPLAAPPLAGVAYSRAAPAEALAAIGLDAWTAVAVCSHDMTLDHQALLAALPSRCSYVGLLGARRRLAERLAALRASGLTERDLVKLRAPIGLDLGGKAPFEVAIAVIGEIIATRHGQPALERRAEVAF</sequence>
<dbReference type="PANTHER" id="PTHR30388:SF4">
    <property type="entry name" value="MOLYBDENUM COFACTOR INSERTION CHAPERONE PAOD"/>
    <property type="match status" value="1"/>
</dbReference>
<organism evidence="3 4">
    <name type="scientific">Caulobacter hibisci</name>
    <dbReference type="NCBI Taxonomy" id="2035993"/>
    <lineage>
        <taxon>Bacteria</taxon>
        <taxon>Pseudomonadati</taxon>
        <taxon>Pseudomonadota</taxon>
        <taxon>Alphaproteobacteria</taxon>
        <taxon>Caulobacterales</taxon>
        <taxon>Caulobacteraceae</taxon>
        <taxon>Caulobacter</taxon>
    </lineage>
</organism>
<gene>
    <name evidence="3" type="ORF">I4Q42_14280</name>
</gene>
<dbReference type="Gene3D" id="3.40.50.720">
    <property type="entry name" value="NAD(P)-binding Rossmann-like Domain"/>
    <property type="match status" value="1"/>
</dbReference>
<feature type="domain" description="XdhC- CoxI" evidence="1">
    <location>
        <begin position="33"/>
        <end position="95"/>
    </location>
</feature>
<dbReference type="RefSeq" id="WP_198576753.1">
    <property type="nucleotide sequence ID" value="NZ_JADWOX010000009.1"/>
</dbReference>
<evidence type="ECO:0000259" key="1">
    <source>
        <dbReference type="Pfam" id="PF02625"/>
    </source>
</evidence>
<dbReference type="InterPro" id="IPR052698">
    <property type="entry name" value="MoCofactor_Util/Proc"/>
</dbReference>
<reference evidence="3 4" key="1">
    <citation type="submission" date="2020-11" db="EMBL/GenBank/DDBJ databases">
        <title>genome sequence of strain KACC 18849.</title>
        <authorList>
            <person name="Gao J."/>
            <person name="Zhang X."/>
        </authorList>
    </citation>
    <scope>NUCLEOTIDE SEQUENCE [LARGE SCALE GENOMIC DNA]</scope>
    <source>
        <strain evidence="3 4">KACC 18849</strain>
    </source>
</reference>
<keyword evidence="4" id="KW-1185">Reference proteome</keyword>
<dbReference type="Pfam" id="PF13478">
    <property type="entry name" value="XdhC_C"/>
    <property type="match status" value="1"/>
</dbReference>
<dbReference type="Pfam" id="PF02625">
    <property type="entry name" value="XdhC_CoxI"/>
    <property type="match status" value="1"/>
</dbReference>
<evidence type="ECO:0000313" key="3">
    <source>
        <dbReference type="EMBL" id="MBI1684838.1"/>
    </source>
</evidence>
<protein>
    <submittedName>
        <fullName evidence="3">XdhC family protein</fullName>
    </submittedName>
</protein>
<comment type="caution">
    <text evidence="3">The sequence shown here is derived from an EMBL/GenBank/DDBJ whole genome shotgun (WGS) entry which is preliminary data.</text>
</comment>
<dbReference type="InterPro" id="IPR003777">
    <property type="entry name" value="XdhC_CoxI"/>
</dbReference>
<feature type="domain" description="XdhC Rossmann" evidence="2">
    <location>
        <begin position="173"/>
        <end position="313"/>
    </location>
</feature>
<evidence type="ECO:0000259" key="2">
    <source>
        <dbReference type="Pfam" id="PF13478"/>
    </source>
</evidence>
<accession>A0ABS0T1P3</accession>
<dbReference type="EMBL" id="JADWOX010000009">
    <property type="protein sequence ID" value="MBI1684838.1"/>
    <property type="molecule type" value="Genomic_DNA"/>
</dbReference>
<proteinExistence type="predicted"/>
<dbReference type="Proteomes" id="UP000639859">
    <property type="component" value="Unassembled WGS sequence"/>
</dbReference>
<evidence type="ECO:0000313" key="4">
    <source>
        <dbReference type="Proteomes" id="UP000639859"/>
    </source>
</evidence>
<dbReference type="PANTHER" id="PTHR30388">
    <property type="entry name" value="ALDEHYDE OXIDOREDUCTASE MOLYBDENUM COFACTOR ASSEMBLY PROTEIN"/>
    <property type="match status" value="1"/>
</dbReference>
<name>A0ABS0T1P3_9CAUL</name>